<dbReference type="Proteomes" id="UP000317494">
    <property type="component" value="Unassembled WGS sequence"/>
</dbReference>
<evidence type="ECO:0000313" key="2">
    <source>
        <dbReference type="EMBL" id="TPX42826.1"/>
    </source>
</evidence>
<feature type="transmembrane region" description="Helical" evidence="1">
    <location>
        <begin position="72"/>
        <end position="95"/>
    </location>
</feature>
<dbReference type="AlphaFoldDB" id="A0A507CUL4"/>
<dbReference type="VEuPathDB" id="FungiDB:SeMB42_g04983"/>
<evidence type="ECO:0000256" key="1">
    <source>
        <dbReference type="SAM" id="Phobius"/>
    </source>
</evidence>
<sequence>MMCILGPGLFVGLTTVSVELCVFAIGGLIFPCVRERTCNLQPLVTTSTNLQLPCYLFDYTGNRKTSRAFDEYIITSAIGTTILHIGCTIGVWLLLDSYAPFTPPVRRIVLFFLGLPISLACAGRFSYTFHKRMRSLNYMVGGYLYRRFWSDQMLLVVSSIILPLFTIAMRVMTLRIAIKTVQRITTEAGADIRYSVVVLVWAIDQTTETAAKLSTMLISTDKFFLSIIFACACNSLLLASWTYQCYKRAANQKMYLSAQEVRGNDESSTSFKKSGPVIIRKATEPIDQPRQLNTTTLSSVVEARVPEEVQSQESVQIEVDAVVAPPPTISPRVSMHFPTLKYPTNRGNSGLHTRSSSVMASRAVSLGGKSTLTTASRRLGVLASMTDTHKIIHNLGVRIQVSSDASLSPTSDEEALTPYLCFSVLISSISSNIVAVVTIFLFPMPSRNDELLGLWRARFPIAMLLNLCVGAAWLVTWRMHVPSLDMSNHTLNFGNRSMASLAAAAFVSAAYIVSIVTGQLGFLVPHTRIWNFSPSPLNFLNRQPAFMQEDSAATGHLLAPNMEYMVLGFKTEKSADPNQISQVVTNTLKFKPMISITANELVVKSQLRAIDGLRRAVLQEGQSAIDTSKFCSMKCLNY</sequence>
<protein>
    <submittedName>
        <fullName evidence="2">Uncharacterized protein</fullName>
    </submittedName>
</protein>
<feature type="transmembrane region" description="Helical" evidence="1">
    <location>
        <begin position="6"/>
        <end position="30"/>
    </location>
</feature>
<feature type="transmembrane region" description="Helical" evidence="1">
    <location>
        <begin position="107"/>
        <end position="127"/>
    </location>
</feature>
<keyword evidence="3" id="KW-1185">Reference proteome</keyword>
<name>A0A507CUL4_9FUNG</name>
<evidence type="ECO:0000313" key="3">
    <source>
        <dbReference type="Proteomes" id="UP000317494"/>
    </source>
</evidence>
<keyword evidence="1" id="KW-0812">Transmembrane</keyword>
<reference evidence="2 3" key="1">
    <citation type="journal article" date="2019" name="Sci. Rep.">
        <title>Comparative genomics of chytrid fungi reveal insights into the obligate biotrophic and pathogenic lifestyle of Synchytrium endobioticum.</title>
        <authorList>
            <person name="van de Vossenberg B.T.L.H."/>
            <person name="Warris S."/>
            <person name="Nguyen H.D.T."/>
            <person name="van Gent-Pelzer M.P.E."/>
            <person name="Joly D.L."/>
            <person name="van de Geest H.C."/>
            <person name="Bonants P.J.M."/>
            <person name="Smith D.S."/>
            <person name="Levesque C.A."/>
            <person name="van der Lee T.A.J."/>
        </authorList>
    </citation>
    <scope>NUCLEOTIDE SEQUENCE [LARGE SCALE GENOMIC DNA]</scope>
    <source>
        <strain evidence="2 3">MB42</strain>
    </source>
</reference>
<comment type="caution">
    <text evidence="2">The sequence shown here is derived from an EMBL/GenBank/DDBJ whole genome shotgun (WGS) entry which is preliminary data.</text>
</comment>
<proteinExistence type="predicted"/>
<feature type="transmembrane region" description="Helical" evidence="1">
    <location>
        <begin position="148"/>
        <end position="169"/>
    </location>
</feature>
<dbReference type="EMBL" id="QEAN01000220">
    <property type="protein sequence ID" value="TPX42826.1"/>
    <property type="molecule type" value="Genomic_DNA"/>
</dbReference>
<organism evidence="2 3">
    <name type="scientific">Synchytrium endobioticum</name>
    <dbReference type="NCBI Taxonomy" id="286115"/>
    <lineage>
        <taxon>Eukaryota</taxon>
        <taxon>Fungi</taxon>
        <taxon>Fungi incertae sedis</taxon>
        <taxon>Chytridiomycota</taxon>
        <taxon>Chytridiomycota incertae sedis</taxon>
        <taxon>Chytridiomycetes</taxon>
        <taxon>Synchytriales</taxon>
        <taxon>Synchytriaceae</taxon>
        <taxon>Synchytrium</taxon>
    </lineage>
</organism>
<feature type="transmembrane region" description="Helical" evidence="1">
    <location>
        <begin position="457"/>
        <end position="477"/>
    </location>
</feature>
<feature type="transmembrane region" description="Helical" evidence="1">
    <location>
        <begin position="223"/>
        <end position="243"/>
    </location>
</feature>
<feature type="transmembrane region" description="Helical" evidence="1">
    <location>
        <begin position="419"/>
        <end position="442"/>
    </location>
</feature>
<keyword evidence="1" id="KW-1133">Transmembrane helix</keyword>
<keyword evidence="1" id="KW-0472">Membrane</keyword>
<accession>A0A507CUL4</accession>
<feature type="transmembrane region" description="Helical" evidence="1">
    <location>
        <begin position="498"/>
        <end position="524"/>
    </location>
</feature>
<gene>
    <name evidence="2" type="ORF">SeMB42_g04983</name>
</gene>